<gene>
    <name evidence="2" type="ORF">ACFQ08_14615</name>
</gene>
<reference evidence="3" key="1">
    <citation type="journal article" date="2019" name="Int. J. Syst. Evol. Microbiol.">
        <title>The Global Catalogue of Microorganisms (GCM) 10K type strain sequencing project: providing services to taxonomists for standard genome sequencing and annotation.</title>
        <authorList>
            <consortium name="The Broad Institute Genomics Platform"/>
            <consortium name="The Broad Institute Genome Sequencing Center for Infectious Disease"/>
            <person name="Wu L."/>
            <person name="Ma J."/>
        </authorList>
    </citation>
    <scope>NUCLEOTIDE SEQUENCE [LARGE SCALE GENOMIC DNA]</scope>
    <source>
        <strain evidence="3">CCUG 62974</strain>
    </source>
</reference>
<keyword evidence="3" id="KW-1185">Reference proteome</keyword>
<accession>A0ABW3DPE6</accession>
<protein>
    <submittedName>
        <fullName evidence="2">Uncharacterized protein</fullName>
    </submittedName>
</protein>
<evidence type="ECO:0000313" key="2">
    <source>
        <dbReference type="EMBL" id="MFD0885780.1"/>
    </source>
</evidence>
<feature type="compositionally biased region" description="Basic and acidic residues" evidence="1">
    <location>
        <begin position="162"/>
        <end position="175"/>
    </location>
</feature>
<name>A0ABW3DPE6_9ACTN</name>
<sequence>MTDHREEIRRAYAETTDYHDRWMKLLHERTERERRVRRAAMNAAQRAALRLVGEALGETLAGVRQLATAAARLPDRPTAVEIENVRLLAAAYADRDLSARPDVAAVKKLLAQAGVAVQDALGQAGHWFNTCQRMQREWLASAEARQAFRDAGWKPPAPIPGIRDEYGEPIDRRKM</sequence>
<feature type="region of interest" description="Disordered" evidence="1">
    <location>
        <begin position="151"/>
        <end position="175"/>
    </location>
</feature>
<proteinExistence type="predicted"/>
<comment type="caution">
    <text evidence="2">The sequence shown here is derived from an EMBL/GenBank/DDBJ whole genome shotgun (WGS) entry which is preliminary data.</text>
</comment>
<dbReference type="Proteomes" id="UP001597024">
    <property type="component" value="Unassembled WGS sequence"/>
</dbReference>
<evidence type="ECO:0000313" key="3">
    <source>
        <dbReference type="Proteomes" id="UP001597024"/>
    </source>
</evidence>
<evidence type="ECO:0000256" key="1">
    <source>
        <dbReference type="SAM" id="MobiDB-lite"/>
    </source>
</evidence>
<organism evidence="2 3">
    <name type="scientific">Streptosporangium algeriense</name>
    <dbReference type="NCBI Taxonomy" id="1682748"/>
    <lineage>
        <taxon>Bacteria</taxon>
        <taxon>Bacillati</taxon>
        <taxon>Actinomycetota</taxon>
        <taxon>Actinomycetes</taxon>
        <taxon>Streptosporangiales</taxon>
        <taxon>Streptosporangiaceae</taxon>
        <taxon>Streptosporangium</taxon>
    </lineage>
</organism>
<dbReference type="EMBL" id="JBHTHX010000433">
    <property type="protein sequence ID" value="MFD0885780.1"/>
    <property type="molecule type" value="Genomic_DNA"/>
</dbReference>